<keyword evidence="2" id="KW-1003">Cell membrane</keyword>
<evidence type="ECO:0000256" key="6">
    <source>
        <dbReference type="SAM" id="Phobius"/>
    </source>
</evidence>
<dbReference type="InterPro" id="IPR050833">
    <property type="entry name" value="Poly_Biosynth_Transport"/>
</dbReference>
<dbReference type="Proteomes" id="UP000753961">
    <property type="component" value="Unassembled WGS sequence"/>
</dbReference>
<feature type="transmembrane region" description="Helical" evidence="6">
    <location>
        <begin position="134"/>
        <end position="152"/>
    </location>
</feature>
<evidence type="ECO:0000256" key="5">
    <source>
        <dbReference type="ARBA" id="ARBA00023136"/>
    </source>
</evidence>
<dbReference type="GO" id="GO:0005886">
    <property type="term" value="C:plasma membrane"/>
    <property type="evidence" value="ECO:0007669"/>
    <property type="project" value="UniProtKB-SubCell"/>
</dbReference>
<keyword evidence="3 6" id="KW-0812">Transmembrane</keyword>
<dbReference type="GO" id="GO:0042910">
    <property type="term" value="F:xenobiotic transmembrane transporter activity"/>
    <property type="evidence" value="ECO:0007669"/>
    <property type="project" value="InterPro"/>
</dbReference>
<dbReference type="AlphaFoldDB" id="A0A953HM75"/>
<gene>
    <name evidence="7" type="ORF">KUV50_10375</name>
</gene>
<comment type="caution">
    <text evidence="7">The sequence shown here is derived from an EMBL/GenBank/DDBJ whole genome shotgun (WGS) entry which is preliminary data.</text>
</comment>
<sequence>MARKSEIRIFWRDIHIWETLRGSGIYLIIKIFGSLGAYLLAWYISKKYGPEGNGILSFVLTLSVLLAAIYNLGLNIYAVKIIPQFQHQKDESGAQSFYRTALTWVRNVTISGSLLCYALSHVVPSPSLSRDLELVSFLTVPVSLLLFLSHSFKARKNMFGFSLLQNNIIQLVAALLLVIPFWHRTAPSEPVWACILAGTLMTLIGLLANPQRQGFTTKLPSVSFYSHLRESLPMLAGGIGFMVLSLTDRLMLRFLDSTTQLGIYDIVLRLSNLTLLGIISLNAMTEPKFAGFYAQKAMKSLHRYVTRMTWTGIFISLPMLIVLGLFADFWLGLFGQSGDFLSGRDTLYILLVGQLIHVSCGAGLILLTMTDHQRSAQYILLTAALVNIVLNALFIPAMGIEGAALATTITTLIWSIWAFILVRRNLGFWMWR</sequence>
<feature type="transmembrane region" description="Helical" evidence="6">
    <location>
        <begin position="190"/>
        <end position="208"/>
    </location>
</feature>
<dbReference type="PANTHER" id="PTHR30250:SF11">
    <property type="entry name" value="O-ANTIGEN TRANSPORTER-RELATED"/>
    <property type="match status" value="1"/>
</dbReference>
<evidence type="ECO:0000256" key="1">
    <source>
        <dbReference type="ARBA" id="ARBA00004651"/>
    </source>
</evidence>
<evidence type="ECO:0000313" key="8">
    <source>
        <dbReference type="Proteomes" id="UP000753961"/>
    </source>
</evidence>
<keyword evidence="5 6" id="KW-0472">Membrane</keyword>
<proteinExistence type="predicted"/>
<reference evidence="7" key="1">
    <citation type="submission" date="2021-06" db="EMBL/GenBank/DDBJ databases">
        <title>44 bacteria genomes isolated from Dapeng, Shenzhen.</title>
        <authorList>
            <person name="Zheng W."/>
            <person name="Yu S."/>
            <person name="Huang Y."/>
        </authorList>
    </citation>
    <scope>NUCLEOTIDE SEQUENCE</scope>
    <source>
        <strain evidence="7">DP5N28-2</strain>
    </source>
</reference>
<name>A0A953HM75_9BACT</name>
<evidence type="ECO:0000256" key="2">
    <source>
        <dbReference type="ARBA" id="ARBA00022475"/>
    </source>
</evidence>
<keyword evidence="8" id="KW-1185">Reference proteome</keyword>
<evidence type="ECO:0000256" key="4">
    <source>
        <dbReference type="ARBA" id="ARBA00022989"/>
    </source>
</evidence>
<dbReference type="Pfam" id="PF01554">
    <property type="entry name" value="MatE"/>
    <property type="match status" value="1"/>
</dbReference>
<dbReference type="RefSeq" id="WP_222580078.1">
    <property type="nucleotide sequence ID" value="NZ_JAHVHU010000009.1"/>
</dbReference>
<accession>A0A953HM75</accession>
<evidence type="ECO:0000256" key="3">
    <source>
        <dbReference type="ARBA" id="ARBA00022692"/>
    </source>
</evidence>
<dbReference type="PANTHER" id="PTHR30250">
    <property type="entry name" value="PST FAMILY PREDICTED COLANIC ACID TRANSPORTER"/>
    <property type="match status" value="1"/>
</dbReference>
<keyword evidence="4 6" id="KW-1133">Transmembrane helix</keyword>
<feature type="transmembrane region" description="Helical" evidence="6">
    <location>
        <begin position="347"/>
        <end position="366"/>
    </location>
</feature>
<dbReference type="CDD" id="cd13128">
    <property type="entry name" value="MATE_Wzx_like"/>
    <property type="match status" value="1"/>
</dbReference>
<feature type="transmembrane region" description="Helical" evidence="6">
    <location>
        <begin position="403"/>
        <end position="422"/>
    </location>
</feature>
<feature type="transmembrane region" description="Helical" evidence="6">
    <location>
        <begin position="164"/>
        <end position="184"/>
    </location>
</feature>
<comment type="subcellular location">
    <subcellularLocation>
        <location evidence="1">Cell membrane</location>
        <topology evidence="1">Multi-pass membrane protein</topology>
    </subcellularLocation>
</comment>
<evidence type="ECO:0000313" key="7">
    <source>
        <dbReference type="EMBL" id="MBY5958539.1"/>
    </source>
</evidence>
<protein>
    <submittedName>
        <fullName evidence="7">Flippase</fullName>
    </submittedName>
</protein>
<dbReference type="EMBL" id="JAHVHU010000009">
    <property type="protein sequence ID" value="MBY5958539.1"/>
    <property type="molecule type" value="Genomic_DNA"/>
</dbReference>
<dbReference type="InterPro" id="IPR002528">
    <property type="entry name" value="MATE_fam"/>
</dbReference>
<feature type="transmembrane region" description="Helical" evidence="6">
    <location>
        <begin position="20"/>
        <end position="43"/>
    </location>
</feature>
<feature type="transmembrane region" description="Helical" evidence="6">
    <location>
        <begin position="55"/>
        <end position="79"/>
    </location>
</feature>
<dbReference type="GO" id="GO:0015297">
    <property type="term" value="F:antiporter activity"/>
    <property type="evidence" value="ECO:0007669"/>
    <property type="project" value="InterPro"/>
</dbReference>
<feature type="transmembrane region" description="Helical" evidence="6">
    <location>
        <begin position="100"/>
        <end position="122"/>
    </location>
</feature>
<organism evidence="7 8">
    <name type="scientific">Membranihabitans marinus</name>
    <dbReference type="NCBI Taxonomy" id="1227546"/>
    <lineage>
        <taxon>Bacteria</taxon>
        <taxon>Pseudomonadati</taxon>
        <taxon>Bacteroidota</taxon>
        <taxon>Saprospiria</taxon>
        <taxon>Saprospirales</taxon>
        <taxon>Saprospiraceae</taxon>
        <taxon>Membranihabitans</taxon>
    </lineage>
</organism>
<feature type="transmembrane region" description="Helical" evidence="6">
    <location>
        <begin position="378"/>
        <end position="397"/>
    </location>
</feature>
<feature type="transmembrane region" description="Helical" evidence="6">
    <location>
        <begin position="304"/>
        <end position="327"/>
    </location>
</feature>